<protein>
    <submittedName>
        <fullName evidence="1">Uncharacterized protein</fullName>
    </submittedName>
</protein>
<proteinExistence type="predicted"/>
<evidence type="ECO:0000313" key="2">
    <source>
        <dbReference type="Proteomes" id="UP000199421"/>
    </source>
</evidence>
<dbReference type="AlphaFoldDB" id="A0A1H7U601"/>
<evidence type="ECO:0000313" key="1">
    <source>
        <dbReference type="EMBL" id="SEL92175.1"/>
    </source>
</evidence>
<name>A0A1H7U601_OLID1</name>
<accession>A0A1H7U601</accession>
<sequence length="50" mass="5589">MGRTTGLSHFLLSNIEQSLSNIEQPTTCEFIGAMLKVVFIFGNAIERIFI</sequence>
<gene>
    <name evidence="1" type="ORF">SAMN05661044_03742</name>
</gene>
<reference evidence="2" key="1">
    <citation type="submission" date="2016-10" db="EMBL/GenBank/DDBJ databases">
        <authorList>
            <person name="Varghese N."/>
            <person name="Submissions S."/>
        </authorList>
    </citation>
    <scope>NUCLEOTIDE SEQUENCE [LARGE SCALE GENOMIC DNA]</scope>
    <source>
        <strain evidence="2">DSM 18733</strain>
    </source>
</reference>
<keyword evidence="2" id="KW-1185">Reference proteome</keyword>
<dbReference type="STRING" id="407022.SAMN05661044_03742"/>
<dbReference type="EMBL" id="FOAF01000005">
    <property type="protein sequence ID" value="SEL92175.1"/>
    <property type="molecule type" value="Genomic_DNA"/>
</dbReference>
<dbReference type="Proteomes" id="UP000199421">
    <property type="component" value="Unassembled WGS sequence"/>
</dbReference>
<organism evidence="1 2">
    <name type="scientific">Olivibacter domesticus</name>
    <name type="common">Pseudosphingobacterium domesticum</name>
    <dbReference type="NCBI Taxonomy" id="407022"/>
    <lineage>
        <taxon>Bacteria</taxon>
        <taxon>Pseudomonadati</taxon>
        <taxon>Bacteroidota</taxon>
        <taxon>Sphingobacteriia</taxon>
        <taxon>Sphingobacteriales</taxon>
        <taxon>Sphingobacteriaceae</taxon>
        <taxon>Olivibacter</taxon>
    </lineage>
</organism>